<protein>
    <submittedName>
        <fullName evidence="2">Uncharacterized protein</fullName>
    </submittedName>
</protein>
<accession>A0AAV7TF20</accession>
<gene>
    <name evidence="2" type="ORF">NDU88_006244</name>
</gene>
<feature type="region of interest" description="Disordered" evidence="1">
    <location>
        <begin position="1"/>
        <end position="23"/>
    </location>
</feature>
<organism evidence="2 3">
    <name type="scientific">Pleurodeles waltl</name>
    <name type="common">Iberian ribbed newt</name>
    <dbReference type="NCBI Taxonomy" id="8319"/>
    <lineage>
        <taxon>Eukaryota</taxon>
        <taxon>Metazoa</taxon>
        <taxon>Chordata</taxon>
        <taxon>Craniata</taxon>
        <taxon>Vertebrata</taxon>
        <taxon>Euteleostomi</taxon>
        <taxon>Amphibia</taxon>
        <taxon>Batrachia</taxon>
        <taxon>Caudata</taxon>
        <taxon>Salamandroidea</taxon>
        <taxon>Salamandridae</taxon>
        <taxon>Pleurodelinae</taxon>
        <taxon>Pleurodeles</taxon>
    </lineage>
</organism>
<comment type="caution">
    <text evidence="2">The sequence shown here is derived from an EMBL/GenBank/DDBJ whole genome shotgun (WGS) entry which is preliminary data.</text>
</comment>
<feature type="region of interest" description="Disordered" evidence="1">
    <location>
        <begin position="53"/>
        <end position="100"/>
    </location>
</feature>
<dbReference type="AlphaFoldDB" id="A0AAV7TF20"/>
<sequence>MGVFPEADRAARLKQSSRRPPTIAHQSCLLAEHLKQLLDVQWGARTALDGPITRAASRGRSVKWGRPRGTVGEPHSSSLEERGSPGRRAAGYHQRLGGTS</sequence>
<name>A0AAV7TF20_PLEWA</name>
<dbReference type="Proteomes" id="UP001066276">
    <property type="component" value="Chromosome 4_1"/>
</dbReference>
<evidence type="ECO:0000256" key="1">
    <source>
        <dbReference type="SAM" id="MobiDB-lite"/>
    </source>
</evidence>
<proteinExistence type="predicted"/>
<evidence type="ECO:0000313" key="3">
    <source>
        <dbReference type="Proteomes" id="UP001066276"/>
    </source>
</evidence>
<keyword evidence="3" id="KW-1185">Reference proteome</keyword>
<evidence type="ECO:0000313" key="2">
    <source>
        <dbReference type="EMBL" id="KAJ1174422.1"/>
    </source>
</evidence>
<reference evidence="2" key="1">
    <citation type="journal article" date="2022" name="bioRxiv">
        <title>Sequencing and chromosome-scale assembly of the giantPleurodeles waltlgenome.</title>
        <authorList>
            <person name="Brown T."/>
            <person name="Elewa A."/>
            <person name="Iarovenko S."/>
            <person name="Subramanian E."/>
            <person name="Araus A.J."/>
            <person name="Petzold A."/>
            <person name="Susuki M."/>
            <person name="Suzuki K.-i.T."/>
            <person name="Hayashi T."/>
            <person name="Toyoda A."/>
            <person name="Oliveira C."/>
            <person name="Osipova E."/>
            <person name="Leigh N.D."/>
            <person name="Simon A."/>
            <person name="Yun M.H."/>
        </authorList>
    </citation>
    <scope>NUCLEOTIDE SEQUENCE</scope>
    <source>
        <strain evidence="2">20211129_DDA</strain>
        <tissue evidence="2">Liver</tissue>
    </source>
</reference>
<feature type="compositionally biased region" description="Basic and acidic residues" evidence="1">
    <location>
        <begin position="1"/>
        <end position="11"/>
    </location>
</feature>
<dbReference type="EMBL" id="JANPWB010000007">
    <property type="protein sequence ID" value="KAJ1174422.1"/>
    <property type="molecule type" value="Genomic_DNA"/>
</dbReference>